<sequence>MADRTIKRPLGIIDDVLVRVDNFILPADFVILDCKVNYEVPIILGRPFLATGKTLVDVKAGELTFGVGDKKVVFHVCKSMKHPNSTEVCSFVDLVMEVIVNDTSAIINAEDPLEAVLLNLDVNEDGGRCHIGGAPKTEEGNWLDFS</sequence>
<keyword evidence="1" id="KW-1185">Reference proteome</keyword>
<protein>
    <submittedName>
        <fullName evidence="2">Uncharacterized protein LOC142176139</fullName>
    </submittedName>
</protein>
<accession>A0AC58TQ21</accession>
<dbReference type="Proteomes" id="UP000790787">
    <property type="component" value="Chromosome 22"/>
</dbReference>
<evidence type="ECO:0000313" key="1">
    <source>
        <dbReference type="Proteomes" id="UP000790787"/>
    </source>
</evidence>
<organism evidence="1 2">
    <name type="scientific">Nicotiana tabacum</name>
    <name type="common">Common tobacco</name>
    <dbReference type="NCBI Taxonomy" id="4097"/>
    <lineage>
        <taxon>Eukaryota</taxon>
        <taxon>Viridiplantae</taxon>
        <taxon>Streptophyta</taxon>
        <taxon>Embryophyta</taxon>
        <taxon>Tracheophyta</taxon>
        <taxon>Spermatophyta</taxon>
        <taxon>Magnoliopsida</taxon>
        <taxon>eudicotyledons</taxon>
        <taxon>Gunneridae</taxon>
        <taxon>Pentapetalae</taxon>
        <taxon>asterids</taxon>
        <taxon>lamiids</taxon>
        <taxon>Solanales</taxon>
        <taxon>Solanaceae</taxon>
        <taxon>Nicotianoideae</taxon>
        <taxon>Nicotianeae</taxon>
        <taxon>Nicotiana</taxon>
    </lineage>
</organism>
<reference evidence="2" key="2">
    <citation type="submission" date="2025-08" db="UniProtKB">
        <authorList>
            <consortium name="RefSeq"/>
        </authorList>
    </citation>
    <scope>IDENTIFICATION</scope>
    <source>
        <tissue evidence="2">Leaf</tissue>
    </source>
</reference>
<proteinExistence type="predicted"/>
<reference evidence="1" key="1">
    <citation type="journal article" date="2014" name="Nat. Commun.">
        <title>The tobacco genome sequence and its comparison with those of tomato and potato.</title>
        <authorList>
            <person name="Sierro N."/>
            <person name="Battey J.N."/>
            <person name="Ouadi S."/>
            <person name="Bakaher N."/>
            <person name="Bovet L."/>
            <person name="Willig A."/>
            <person name="Goepfert S."/>
            <person name="Peitsch M.C."/>
            <person name="Ivanov N.V."/>
        </authorList>
    </citation>
    <scope>NUCLEOTIDE SEQUENCE [LARGE SCALE GENOMIC DNA]</scope>
</reference>
<gene>
    <name evidence="2" type="primary">LOC142176139</name>
</gene>
<dbReference type="RefSeq" id="XP_075099319.1">
    <property type="nucleotide sequence ID" value="XM_075243218.1"/>
</dbReference>
<name>A0AC58TQ21_TOBAC</name>
<evidence type="ECO:0000313" key="2">
    <source>
        <dbReference type="RefSeq" id="XP_075099319.1"/>
    </source>
</evidence>